<sequence length="71" mass="7359">MPAESNVVSQPAAQKSMVASKPAESKASEQEQTTKPLRLRGGLGPCCAMIDACLCCCALEECCCCGIAECC</sequence>
<reference evidence="2 3" key="1">
    <citation type="submission" date="2018-11" db="EMBL/GenBank/DDBJ databases">
        <title>Genome sequence of Apiotrichum porosum DSM 27194.</title>
        <authorList>
            <person name="Aliyu H."/>
            <person name="Gorte O."/>
            <person name="Ochsenreither K."/>
        </authorList>
    </citation>
    <scope>NUCLEOTIDE SEQUENCE [LARGE SCALE GENOMIC DNA]</scope>
    <source>
        <strain evidence="2 3">DSM 27194</strain>
    </source>
</reference>
<evidence type="ECO:0000313" key="3">
    <source>
        <dbReference type="Proteomes" id="UP000279236"/>
    </source>
</evidence>
<proteinExistence type="predicted"/>
<dbReference type="EMBL" id="RSCE01000001">
    <property type="protein sequence ID" value="RSH88556.1"/>
    <property type="molecule type" value="Genomic_DNA"/>
</dbReference>
<gene>
    <name evidence="2" type="ORF">EHS24_001101</name>
</gene>
<evidence type="ECO:0000256" key="1">
    <source>
        <dbReference type="SAM" id="MobiDB-lite"/>
    </source>
</evidence>
<dbReference type="GeneID" id="39585644"/>
<name>A0A427YBW8_9TREE</name>
<dbReference type="RefSeq" id="XP_028480764.1">
    <property type="nucleotide sequence ID" value="XM_028616907.1"/>
</dbReference>
<evidence type="ECO:0000313" key="2">
    <source>
        <dbReference type="EMBL" id="RSH88556.1"/>
    </source>
</evidence>
<keyword evidence="3" id="KW-1185">Reference proteome</keyword>
<organism evidence="2 3">
    <name type="scientific">Apiotrichum porosum</name>
    <dbReference type="NCBI Taxonomy" id="105984"/>
    <lineage>
        <taxon>Eukaryota</taxon>
        <taxon>Fungi</taxon>
        <taxon>Dikarya</taxon>
        <taxon>Basidiomycota</taxon>
        <taxon>Agaricomycotina</taxon>
        <taxon>Tremellomycetes</taxon>
        <taxon>Trichosporonales</taxon>
        <taxon>Trichosporonaceae</taxon>
        <taxon>Apiotrichum</taxon>
    </lineage>
</organism>
<feature type="compositionally biased region" description="Polar residues" evidence="1">
    <location>
        <begin position="1"/>
        <end position="13"/>
    </location>
</feature>
<dbReference type="Proteomes" id="UP000279236">
    <property type="component" value="Unassembled WGS sequence"/>
</dbReference>
<feature type="region of interest" description="Disordered" evidence="1">
    <location>
        <begin position="1"/>
        <end position="34"/>
    </location>
</feature>
<protein>
    <submittedName>
        <fullName evidence="2">Uncharacterized protein</fullName>
    </submittedName>
</protein>
<comment type="caution">
    <text evidence="2">The sequence shown here is derived from an EMBL/GenBank/DDBJ whole genome shotgun (WGS) entry which is preliminary data.</text>
</comment>
<accession>A0A427YBW8</accession>
<dbReference type="AlphaFoldDB" id="A0A427YBW8"/>